<dbReference type="KEGG" id="pacs:FAZ98_26435"/>
<dbReference type="OrthoDB" id="9097177at2"/>
<sequence>MLPLSDDTVRQRLIGYHMMLANLRNQCGDLAHFVTIAKVVVSASHLFDAGYGHACLEGLTEAHDALERNVRASVERGVWGIDEITFELFADLLTLYEAQLREAPAQAVTLALENTALSRADSVRPIHRERLAAAQAGSPVAAHDNAAAPGVMAPDHGRVDIANAA</sequence>
<evidence type="ECO:0000313" key="1">
    <source>
        <dbReference type="EMBL" id="QGZ65309.1"/>
    </source>
</evidence>
<evidence type="ECO:0008006" key="3">
    <source>
        <dbReference type="Google" id="ProtNLM"/>
    </source>
</evidence>
<dbReference type="Proteomes" id="UP000433577">
    <property type="component" value="Chromosome 3"/>
</dbReference>
<proteinExistence type="predicted"/>
<accession>A0A7Z2GPH3</accession>
<organism evidence="1 2">
    <name type="scientific">Paraburkholderia acidisoli</name>
    <dbReference type="NCBI Taxonomy" id="2571748"/>
    <lineage>
        <taxon>Bacteria</taxon>
        <taxon>Pseudomonadati</taxon>
        <taxon>Pseudomonadota</taxon>
        <taxon>Betaproteobacteria</taxon>
        <taxon>Burkholderiales</taxon>
        <taxon>Burkholderiaceae</taxon>
        <taxon>Paraburkholderia</taxon>
    </lineage>
</organism>
<keyword evidence="2" id="KW-1185">Reference proteome</keyword>
<evidence type="ECO:0000313" key="2">
    <source>
        <dbReference type="Proteomes" id="UP000433577"/>
    </source>
</evidence>
<dbReference type="EMBL" id="CP046915">
    <property type="protein sequence ID" value="QGZ65309.1"/>
    <property type="molecule type" value="Genomic_DNA"/>
</dbReference>
<reference evidence="1 2" key="1">
    <citation type="submission" date="2019-12" db="EMBL/GenBank/DDBJ databases">
        <title>Paraburkholderia acidiphila 7Q-K02 sp. nov and Paraburkholderia acidisoli DHF22 sp. nov., two strains isolated from forest soil.</title>
        <authorList>
            <person name="Gao Z."/>
            <person name="Qiu L."/>
        </authorList>
    </citation>
    <scope>NUCLEOTIDE SEQUENCE [LARGE SCALE GENOMIC DNA]</scope>
    <source>
        <strain evidence="1 2">DHF22</strain>
    </source>
</reference>
<dbReference type="AlphaFoldDB" id="A0A7Z2GPH3"/>
<dbReference type="RefSeq" id="WP_158955615.1">
    <property type="nucleotide sequence ID" value="NZ_CP046915.1"/>
</dbReference>
<gene>
    <name evidence="1" type="ORF">FAZ98_26435</name>
</gene>
<protein>
    <recommendedName>
        <fullName evidence="3">Fis family transcriptional regulator</fullName>
    </recommendedName>
</protein>
<name>A0A7Z2GPH3_9BURK</name>